<feature type="region of interest" description="Disordered" evidence="1">
    <location>
        <begin position="1"/>
        <end position="350"/>
    </location>
</feature>
<sequence>MQDDNSPLGSESDGMIRNLGADLPDADGTGFASDDNEQQIEVRQPPKAFAVIDKRKSVPSIPATRKSTGKLTRPTRPSERHVPAPRLAPSAPHGQRKLQGPARDPMAFNESPRPVLPPRAAQPAQFSPTRKRKRQVEADQQAAAETVIVRDAQEESRECNQEVDEAPGADDREGSVENEAIAQEPPQKRQKQRRENGHASRRSTRLHPIDEKVGREQVESAARVEDVPRLKPGPVANRHSLYPEGDTSDEAVEVEEQDMDEGQTTQRDHAAKTRVIRKEKPRRNTLKQQTNGAAQGQSSNRATAGTARAPGRSEGSKSSQTSRDAARPGTDSSKSAATEEETMIDERDDTLRLYDQESRLKDIYLALNDIGRSRRAGQHRKRAEIDLADPEVIRLEELCRKASEKLKQPASRSSDRLPCMDELGLIEDGLLDLDNNQAYFNSRTKMKNMYFYLVPNLVKLLRGVIRYFQAKDDLASTRSSIEIDNVRFIVQVMRPIVNLKGTLEKYPKPVGLNIRLPVRNDVLLPLNEVRIALQGVVASHNRREELARQRAQDAILAAEREQRWVEEAEEARRRQYQKKKWQQLHLQRRDAEYIIDSVAKLDHLAVPPLVDIDHNGEPFERIALFTPRVGPPPSKTTAARAKIRPEHEVAALEAGLKAYAGPHVYPDIFKTYCVQHGVLTEWSVTEIVTLAADIVAVEKQEQMKEQGYVEDWVEQIPLWTAPNPDLIEQGQENRAVVEEEDEWMEV</sequence>
<proteinExistence type="predicted"/>
<keyword evidence="3" id="KW-1185">Reference proteome</keyword>
<name>A0A1X7RF40_ZYMT9</name>
<dbReference type="Proteomes" id="UP000215127">
    <property type="component" value="Chromosome 1"/>
</dbReference>
<evidence type="ECO:0000256" key="1">
    <source>
        <dbReference type="SAM" id="MobiDB-lite"/>
    </source>
</evidence>
<feature type="compositionally biased region" description="Basic and acidic residues" evidence="1">
    <location>
        <begin position="151"/>
        <end position="160"/>
    </location>
</feature>
<evidence type="ECO:0000313" key="2">
    <source>
        <dbReference type="EMBL" id="SMQ46015.1"/>
    </source>
</evidence>
<dbReference type="AlphaFoldDB" id="A0A1X7RF40"/>
<feature type="compositionally biased region" description="Basic residues" evidence="1">
    <location>
        <begin position="272"/>
        <end position="285"/>
    </location>
</feature>
<dbReference type="EMBL" id="LT853692">
    <property type="protein sequence ID" value="SMQ46015.1"/>
    <property type="molecule type" value="Genomic_DNA"/>
</dbReference>
<feature type="compositionally biased region" description="Basic and acidic residues" evidence="1">
    <location>
        <begin position="207"/>
        <end position="229"/>
    </location>
</feature>
<feature type="compositionally biased region" description="Polar residues" evidence="1">
    <location>
        <begin position="286"/>
        <end position="300"/>
    </location>
</feature>
<reference evidence="2 3" key="1">
    <citation type="submission" date="2016-06" db="EMBL/GenBank/DDBJ databases">
        <authorList>
            <person name="Kjaerup R.B."/>
            <person name="Dalgaard T.S."/>
            <person name="Juul-Madsen H.R."/>
        </authorList>
    </citation>
    <scope>NUCLEOTIDE SEQUENCE [LARGE SCALE GENOMIC DNA]</scope>
</reference>
<accession>A0A1X7RF40</accession>
<organism evidence="2 3">
    <name type="scientific">Zymoseptoria tritici (strain ST99CH_3D7)</name>
    <dbReference type="NCBI Taxonomy" id="1276538"/>
    <lineage>
        <taxon>Eukaryota</taxon>
        <taxon>Fungi</taxon>
        <taxon>Dikarya</taxon>
        <taxon>Ascomycota</taxon>
        <taxon>Pezizomycotina</taxon>
        <taxon>Dothideomycetes</taxon>
        <taxon>Dothideomycetidae</taxon>
        <taxon>Mycosphaerellales</taxon>
        <taxon>Mycosphaerellaceae</taxon>
        <taxon>Zymoseptoria</taxon>
    </lineage>
</organism>
<feature type="compositionally biased region" description="Acidic residues" evidence="1">
    <location>
        <begin position="338"/>
        <end position="348"/>
    </location>
</feature>
<feature type="compositionally biased region" description="Low complexity" evidence="1">
    <location>
        <begin position="301"/>
        <end position="312"/>
    </location>
</feature>
<dbReference type="STRING" id="1276538.A0A1X7RF40"/>
<feature type="compositionally biased region" description="Acidic residues" evidence="1">
    <location>
        <begin position="246"/>
        <end position="261"/>
    </location>
</feature>
<gene>
    <name evidence="2" type="ORF">ZT3D7_G1160</name>
</gene>
<evidence type="ECO:0000313" key="3">
    <source>
        <dbReference type="Proteomes" id="UP000215127"/>
    </source>
</evidence>
<protein>
    <submittedName>
        <fullName evidence="2">Uncharacterized protein</fullName>
    </submittedName>
</protein>